<dbReference type="Proteomes" id="UP000821866">
    <property type="component" value="Chromosome 1"/>
</dbReference>
<gene>
    <name evidence="3" type="ORF">HPB51_021158</name>
</gene>
<proteinExistence type="predicted"/>
<evidence type="ECO:0000313" key="3">
    <source>
        <dbReference type="EMBL" id="KAH8042074.1"/>
    </source>
</evidence>
<dbReference type="OMA" id="CYIVEAV"/>
<comment type="caution">
    <text evidence="3">The sequence shown here is derived from an EMBL/GenBank/DDBJ whole genome shotgun (WGS) entry which is preliminary data.</text>
</comment>
<feature type="signal peptide" evidence="2">
    <location>
        <begin position="1"/>
        <end position="18"/>
    </location>
</feature>
<name>A0A9J6F5K2_RHIMP</name>
<keyword evidence="2" id="KW-0732">Signal</keyword>
<evidence type="ECO:0000256" key="2">
    <source>
        <dbReference type="SAM" id="SignalP"/>
    </source>
</evidence>
<feature type="chain" id="PRO_5039906129" evidence="2">
    <location>
        <begin position="19"/>
        <end position="283"/>
    </location>
</feature>
<accession>A0A9J6F5K2</accession>
<organism evidence="3 4">
    <name type="scientific">Rhipicephalus microplus</name>
    <name type="common">Cattle tick</name>
    <name type="synonym">Boophilus microplus</name>
    <dbReference type="NCBI Taxonomy" id="6941"/>
    <lineage>
        <taxon>Eukaryota</taxon>
        <taxon>Metazoa</taxon>
        <taxon>Ecdysozoa</taxon>
        <taxon>Arthropoda</taxon>
        <taxon>Chelicerata</taxon>
        <taxon>Arachnida</taxon>
        <taxon>Acari</taxon>
        <taxon>Parasitiformes</taxon>
        <taxon>Ixodida</taxon>
        <taxon>Ixodoidea</taxon>
        <taxon>Ixodidae</taxon>
        <taxon>Rhipicephalinae</taxon>
        <taxon>Rhipicephalus</taxon>
        <taxon>Boophilus</taxon>
    </lineage>
</organism>
<protein>
    <submittedName>
        <fullName evidence="3">Uncharacterized protein</fullName>
    </submittedName>
</protein>
<dbReference type="OrthoDB" id="6428881at2759"/>
<reference evidence="3" key="2">
    <citation type="submission" date="2021-09" db="EMBL/GenBank/DDBJ databases">
        <authorList>
            <person name="Jia N."/>
            <person name="Wang J."/>
            <person name="Shi W."/>
            <person name="Du L."/>
            <person name="Sun Y."/>
            <person name="Zhan W."/>
            <person name="Jiang J."/>
            <person name="Wang Q."/>
            <person name="Zhang B."/>
            <person name="Ji P."/>
            <person name="Sakyi L.B."/>
            <person name="Cui X."/>
            <person name="Yuan T."/>
            <person name="Jiang B."/>
            <person name="Yang W."/>
            <person name="Lam T.T.-Y."/>
            <person name="Chang Q."/>
            <person name="Ding S."/>
            <person name="Wang X."/>
            <person name="Zhu J."/>
            <person name="Ruan X."/>
            <person name="Zhao L."/>
            <person name="Wei J."/>
            <person name="Que T."/>
            <person name="Du C."/>
            <person name="Cheng J."/>
            <person name="Dai P."/>
            <person name="Han X."/>
            <person name="Huang E."/>
            <person name="Gao Y."/>
            <person name="Liu J."/>
            <person name="Shao H."/>
            <person name="Ye R."/>
            <person name="Li L."/>
            <person name="Wei W."/>
            <person name="Wang X."/>
            <person name="Wang C."/>
            <person name="Huo Q."/>
            <person name="Li W."/>
            <person name="Guo W."/>
            <person name="Chen H."/>
            <person name="Chen S."/>
            <person name="Zhou L."/>
            <person name="Zhou L."/>
            <person name="Ni X."/>
            <person name="Tian J."/>
            <person name="Zhou Y."/>
            <person name="Sheng Y."/>
            <person name="Liu T."/>
            <person name="Pan Y."/>
            <person name="Xia L."/>
            <person name="Li J."/>
            <person name="Zhao F."/>
            <person name="Cao W."/>
        </authorList>
    </citation>
    <scope>NUCLEOTIDE SEQUENCE</scope>
    <source>
        <strain evidence="3">Rmic-2018</strain>
        <tissue evidence="3">Larvae</tissue>
    </source>
</reference>
<feature type="region of interest" description="Disordered" evidence="1">
    <location>
        <begin position="22"/>
        <end position="51"/>
    </location>
</feature>
<evidence type="ECO:0000256" key="1">
    <source>
        <dbReference type="SAM" id="MobiDB-lite"/>
    </source>
</evidence>
<dbReference type="AlphaFoldDB" id="A0A9J6F5K2"/>
<dbReference type="EMBL" id="JABSTU010000001">
    <property type="protein sequence ID" value="KAH8042074.1"/>
    <property type="molecule type" value="Genomic_DNA"/>
</dbReference>
<dbReference type="VEuPathDB" id="VectorBase:LOC119175818"/>
<sequence>MLLRLLSAACLVAAAAVASPRPPEEEAFEADHKSPLTPLLDKRNDVTSSTSDSCSLDATLASMTMGDMERLIERFAKLQGMTVSGVVKQLYSALYSSIKRKVAGEQGLSPMALEAIQELCLGGAGPAYQLVPPHGPIFSGLSSAFMPNTEFAPLPPIRNLRPPPGAKLRVQTGGGDLDASITVSPKMTLVEALRRADYKLAADTGRGSGVLHLGFSATRACYIVESVAGVRASPERAWKITIVDRFGKLVYDNICLPLKDDDLVVQPRMKITLTYVETKRKTQ</sequence>
<evidence type="ECO:0000313" key="4">
    <source>
        <dbReference type="Proteomes" id="UP000821866"/>
    </source>
</evidence>
<keyword evidence="4" id="KW-1185">Reference proteome</keyword>
<reference evidence="3" key="1">
    <citation type="journal article" date="2020" name="Cell">
        <title>Large-Scale Comparative Analyses of Tick Genomes Elucidate Their Genetic Diversity and Vector Capacities.</title>
        <authorList>
            <consortium name="Tick Genome and Microbiome Consortium (TIGMIC)"/>
            <person name="Jia N."/>
            <person name="Wang J."/>
            <person name="Shi W."/>
            <person name="Du L."/>
            <person name="Sun Y."/>
            <person name="Zhan W."/>
            <person name="Jiang J.F."/>
            <person name="Wang Q."/>
            <person name="Zhang B."/>
            <person name="Ji P."/>
            <person name="Bell-Sakyi L."/>
            <person name="Cui X.M."/>
            <person name="Yuan T.T."/>
            <person name="Jiang B.G."/>
            <person name="Yang W.F."/>
            <person name="Lam T.T."/>
            <person name="Chang Q.C."/>
            <person name="Ding S.J."/>
            <person name="Wang X.J."/>
            <person name="Zhu J.G."/>
            <person name="Ruan X.D."/>
            <person name="Zhao L."/>
            <person name="Wei J.T."/>
            <person name="Ye R.Z."/>
            <person name="Que T.C."/>
            <person name="Du C.H."/>
            <person name="Zhou Y.H."/>
            <person name="Cheng J.X."/>
            <person name="Dai P.F."/>
            <person name="Guo W.B."/>
            <person name="Han X.H."/>
            <person name="Huang E.J."/>
            <person name="Li L.F."/>
            <person name="Wei W."/>
            <person name="Gao Y.C."/>
            <person name="Liu J.Z."/>
            <person name="Shao H.Z."/>
            <person name="Wang X."/>
            <person name="Wang C.C."/>
            <person name="Yang T.C."/>
            <person name="Huo Q.B."/>
            <person name="Li W."/>
            <person name="Chen H.Y."/>
            <person name="Chen S.E."/>
            <person name="Zhou L.G."/>
            <person name="Ni X.B."/>
            <person name="Tian J.H."/>
            <person name="Sheng Y."/>
            <person name="Liu T."/>
            <person name="Pan Y.S."/>
            <person name="Xia L.Y."/>
            <person name="Li J."/>
            <person name="Zhao F."/>
            <person name="Cao W.C."/>
        </authorList>
    </citation>
    <scope>NUCLEOTIDE SEQUENCE</scope>
    <source>
        <strain evidence="3">Rmic-2018</strain>
    </source>
</reference>
<feature type="compositionally biased region" description="Basic and acidic residues" evidence="1">
    <location>
        <begin position="29"/>
        <end position="45"/>
    </location>
</feature>